<feature type="region of interest" description="Disordered" evidence="2">
    <location>
        <begin position="20"/>
        <end position="65"/>
    </location>
</feature>
<accession>A0A1S8BMV3</accession>
<dbReference type="Pfam" id="PF11951">
    <property type="entry name" value="Fungal_trans_2"/>
    <property type="match status" value="1"/>
</dbReference>
<evidence type="ECO:0000256" key="1">
    <source>
        <dbReference type="ARBA" id="ARBA00023242"/>
    </source>
</evidence>
<dbReference type="InterPro" id="IPR053157">
    <property type="entry name" value="Sterol_Uptake_Regulator"/>
</dbReference>
<dbReference type="PANTHER" id="PTHR47784:SF5">
    <property type="entry name" value="STEROL UPTAKE CONTROL PROTEIN 2"/>
    <property type="match status" value="1"/>
</dbReference>
<feature type="region of interest" description="Disordered" evidence="2">
    <location>
        <begin position="93"/>
        <end position="116"/>
    </location>
</feature>
<feature type="compositionally biased region" description="Low complexity" evidence="2">
    <location>
        <begin position="94"/>
        <end position="105"/>
    </location>
</feature>
<feature type="compositionally biased region" description="Polar residues" evidence="2">
    <location>
        <begin position="24"/>
        <end position="38"/>
    </location>
</feature>
<dbReference type="CDD" id="cd00067">
    <property type="entry name" value="GAL4"/>
    <property type="match status" value="1"/>
</dbReference>
<dbReference type="Pfam" id="PF00172">
    <property type="entry name" value="Zn_clus"/>
    <property type="match status" value="1"/>
</dbReference>
<gene>
    <name evidence="4" type="ORF">BK809_0005593</name>
</gene>
<dbReference type="OrthoDB" id="4937900at2759"/>
<dbReference type="EMBL" id="MSZU01000074">
    <property type="protein sequence ID" value="OMP88872.1"/>
    <property type="molecule type" value="Genomic_DNA"/>
</dbReference>
<dbReference type="Proteomes" id="UP000190776">
    <property type="component" value="Unassembled WGS sequence"/>
</dbReference>
<dbReference type="InterPro" id="IPR001138">
    <property type="entry name" value="Zn2Cys6_DnaBD"/>
</dbReference>
<organism evidence="4 5">
    <name type="scientific">Diplodia seriata</name>
    <dbReference type="NCBI Taxonomy" id="420778"/>
    <lineage>
        <taxon>Eukaryota</taxon>
        <taxon>Fungi</taxon>
        <taxon>Dikarya</taxon>
        <taxon>Ascomycota</taxon>
        <taxon>Pezizomycotina</taxon>
        <taxon>Dothideomycetes</taxon>
        <taxon>Dothideomycetes incertae sedis</taxon>
        <taxon>Botryosphaeriales</taxon>
        <taxon>Botryosphaeriaceae</taxon>
        <taxon>Diplodia</taxon>
    </lineage>
</organism>
<dbReference type="InterPro" id="IPR036864">
    <property type="entry name" value="Zn2-C6_fun-type_DNA-bd_sf"/>
</dbReference>
<evidence type="ECO:0000313" key="4">
    <source>
        <dbReference type="EMBL" id="OMP88872.1"/>
    </source>
</evidence>
<dbReference type="STRING" id="420778.A0A1S8BMV3"/>
<evidence type="ECO:0000256" key="2">
    <source>
        <dbReference type="SAM" id="MobiDB-lite"/>
    </source>
</evidence>
<feature type="domain" description="Zn(2)-C6 fungal-type" evidence="3">
    <location>
        <begin position="65"/>
        <end position="87"/>
    </location>
</feature>
<dbReference type="GO" id="GO:0001228">
    <property type="term" value="F:DNA-binding transcription activator activity, RNA polymerase II-specific"/>
    <property type="evidence" value="ECO:0007669"/>
    <property type="project" value="TreeGrafter"/>
</dbReference>
<dbReference type="SUPFAM" id="SSF57701">
    <property type="entry name" value="Zn2/Cys6 DNA-binding domain"/>
    <property type="match status" value="1"/>
</dbReference>
<dbReference type="InterPro" id="IPR021858">
    <property type="entry name" value="Fun_TF"/>
</dbReference>
<name>A0A1S8BMV3_9PEZI</name>
<evidence type="ECO:0000313" key="5">
    <source>
        <dbReference type="Proteomes" id="UP000190776"/>
    </source>
</evidence>
<comment type="caution">
    <text evidence="4">The sequence shown here is derived from an EMBL/GenBank/DDBJ whole genome shotgun (WGS) entry which is preliminary data.</text>
</comment>
<dbReference type="AlphaFoldDB" id="A0A1S8BMV3"/>
<proteinExistence type="predicted"/>
<dbReference type="GO" id="GO:0008270">
    <property type="term" value="F:zinc ion binding"/>
    <property type="evidence" value="ECO:0007669"/>
    <property type="project" value="InterPro"/>
</dbReference>
<reference evidence="4 5" key="1">
    <citation type="submission" date="2017-01" db="EMBL/GenBank/DDBJ databases">
        <title>Draft genome sequence of Diplodia seriata F98.1, a fungal species involved in grapevine trunk diseases.</title>
        <authorList>
            <person name="Robert-Siegwald G."/>
            <person name="Vallet J."/>
            <person name="Abou-Mansour E."/>
            <person name="Xu J."/>
            <person name="Rey P."/>
            <person name="Bertsch C."/>
            <person name="Rego C."/>
            <person name="Larignon P."/>
            <person name="Fontaine F."/>
            <person name="Lebrun M.-H."/>
        </authorList>
    </citation>
    <scope>NUCLEOTIDE SEQUENCE [LARGE SCALE GENOMIC DNA]</scope>
    <source>
        <strain evidence="4 5">F98.1</strain>
    </source>
</reference>
<dbReference type="Gene3D" id="4.10.240.10">
    <property type="entry name" value="Zn(2)-C6 fungal-type DNA-binding domain"/>
    <property type="match status" value="1"/>
</dbReference>
<sequence>MSTRKPHTKSRRGCIECKRRHNKASATHPSLNTPIRWTTQKREKETQPRQAKTADLTGTDPIAPVQCDETHPTCSSCRRLGVECVWPDVIQQLPSSSSSPRRCSPNNATTTKKRRASQYLASLEDINRKLPWPCLDDAAGPAFTAEDMQLLHHFSTETYATLDTAPGQHAVWQRTAIRIGFKHRFVLRGLLAIAALHLACGSSADDPRSSWIASSSVNFNQALIEFRQVLGASGSNNNTDDNNDQSAAVFLFATTVVVHALAIGQTQYCVDPVADMTQCVRTVRGTASVVRPSWEALLASDVAPLALNGLMQRRGDTTTITTNDDDNGPGAADDVLALKQLVQAGSPHCYAVAANLLLPPLGEDEAAAYARAIDHLHDVAREARARPAGSAVLAVAFIWPVLLDDAFLLYLAERRPVAVIVLLNFTALLERCCGGAGGGGVWWLAGWHRRARDFAEISSLLPPALMKWVPE</sequence>
<dbReference type="PANTHER" id="PTHR47784">
    <property type="entry name" value="STEROL UPTAKE CONTROL PROTEIN 2"/>
    <property type="match status" value="1"/>
</dbReference>
<protein>
    <recommendedName>
        <fullName evidence="3">Zn(2)-C6 fungal-type domain-containing protein</fullName>
    </recommendedName>
</protein>
<keyword evidence="1" id="KW-0539">Nucleus</keyword>
<evidence type="ECO:0000259" key="3">
    <source>
        <dbReference type="Pfam" id="PF00172"/>
    </source>
</evidence>